<evidence type="ECO:0000256" key="3">
    <source>
        <dbReference type="ARBA" id="ARBA00013738"/>
    </source>
</evidence>
<evidence type="ECO:0000256" key="8">
    <source>
        <dbReference type="ARBA" id="ARBA00023273"/>
    </source>
</evidence>
<comment type="similarity">
    <text evidence="2">Belongs to the DRC9 family.</text>
</comment>
<dbReference type="Gene3D" id="1.20.5.190">
    <property type="match status" value="1"/>
</dbReference>
<evidence type="ECO:0000256" key="6">
    <source>
        <dbReference type="ARBA" id="ARBA00023069"/>
    </source>
</evidence>
<feature type="compositionally biased region" description="Basic residues" evidence="11">
    <location>
        <begin position="394"/>
        <end position="409"/>
    </location>
</feature>
<protein>
    <recommendedName>
        <fullName evidence="3">Dynein regulatory complex protein 9</fullName>
    </recommendedName>
    <alternativeName>
        <fullName evidence="9">IQ domain-containing protein G</fullName>
    </alternativeName>
</protein>
<comment type="caution">
    <text evidence="12">The sequence shown here is derived from an EMBL/GenBank/DDBJ whole genome shotgun (WGS) entry which is preliminary data.</text>
</comment>
<dbReference type="InterPro" id="IPR042618">
    <property type="entry name" value="IQCG"/>
</dbReference>
<dbReference type="InterPro" id="IPR000048">
    <property type="entry name" value="IQ_motif_EF-hand-BS"/>
</dbReference>
<keyword evidence="8" id="KW-0966">Cell projection</keyword>
<keyword evidence="4" id="KW-0963">Cytoplasm</keyword>
<dbReference type="AlphaFoldDB" id="A0AAW1LAC8"/>
<evidence type="ECO:0000256" key="4">
    <source>
        <dbReference type="ARBA" id="ARBA00022490"/>
    </source>
</evidence>
<proteinExistence type="inferred from homology"/>
<keyword evidence="10" id="KW-0175">Coiled coil</keyword>
<evidence type="ECO:0000256" key="9">
    <source>
        <dbReference type="ARBA" id="ARBA00032183"/>
    </source>
</evidence>
<accession>A0AAW1LAC8</accession>
<gene>
    <name evidence="12" type="ORF">QE152_g13302</name>
</gene>
<organism evidence="12 13">
    <name type="scientific">Popillia japonica</name>
    <name type="common">Japanese beetle</name>
    <dbReference type="NCBI Taxonomy" id="7064"/>
    <lineage>
        <taxon>Eukaryota</taxon>
        <taxon>Metazoa</taxon>
        <taxon>Ecdysozoa</taxon>
        <taxon>Arthropoda</taxon>
        <taxon>Hexapoda</taxon>
        <taxon>Insecta</taxon>
        <taxon>Pterygota</taxon>
        <taxon>Neoptera</taxon>
        <taxon>Endopterygota</taxon>
        <taxon>Coleoptera</taxon>
        <taxon>Polyphaga</taxon>
        <taxon>Scarabaeiformia</taxon>
        <taxon>Scarabaeidae</taxon>
        <taxon>Rutelinae</taxon>
        <taxon>Popillia</taxon>
    </lineage>
</organism>
<dbReference type="Pfam" id="PF00612">
    <property type="entry name" value="IQ"/>
    <property type="match status" value="1"/>
</dbReference>
<keyword evidence="13" id="KW-1185">Reference proteome</keyword>
<evidence type="ECO:0000256" key="5">
    <source>
        <dbReference type="ARBA" id="ARBA00022846"/>
    </source>
</evidence>
<evidence type="ECO:0000256" key="2">
    <source>
        <dbReference type="ARBA" id="ARBA00008222"/>
    </source>
</evidence>
<evidence type="ECO:0000313" key="13">
    <source>
        <dbReference type="Proteomes" id="UP001458880"/>
    </source>
</evidence>
<reference evidence="12 13" key="2">
    <citation type="journal article" date="2024" name="BMC Genomics">
        <title>De novo assembly and annotation of Popillia japonica's genome with initial clues to its potential as an invasive pest.</title>
        <authorList>
            <person name="Cucini C."/>
            <person name="Boschi S."/>
            <person name="Funari R."/>
            <person name="Cardaioli E."/>
            <person name="Iannotti N."/>
            <person name="Marturano G."/>
            <person name="Paoli F."/>
            <person name="Bruttini M."/>
            <person name="Carapelli A."/>
            <person name="Frati F."/>
            <person name="Nardi F."/>
        </authorList>
    </citation>
    <scope>NUCLEOTIDE SEQUENCE [LARGE SCALE GENOMIC DNA]</scope>
    <source>
        <strain evidence="12">DMR45628</strain>
    </source>
</reference>
<evidence type="ECO:0000313" key="12">
    <source>
        <dbReference type="EMBL" id="KAK9731856.1"/>
    </source>
</evidence>
<dbReference type="Proteomes" id="UP001458880">
    <property type="component" value="Unassembled WGS sequence"/>
</dbReference>
<name>A0AAW1LAC8_POPJA</name>
<feature type="coiled-coil region" evidence="10">
    <location>
        <begin position="309"/>
        <end position="364"/>
    </location>
</feature>
<dbReference type="GO" id="GO:0044782">
    <property type="term" value="P:cilium organization"/>
    <property type="evidence" value="ECO:0007669"/>
    <property type="project" value="TreeGrafter"/>
</dbReference>
<dbReference type="EMBL" id="JASPKY010000125">
    <property type="protein sequence ID" value="KAK9731857.1"/>
    <property type="molecule type" value="Genomic_DNA"/>
</dbReference>
<reference evidence="12" key="1">
    <citation type="submission" date="2023-05" db="EMBL/GenBank/DDBJ databases">
        <authorList>
            <person name="Nardi F."/>
            <person name="Carapelli A."/>
            <person name="Cucini C."/>
        </authorList>
    </citation>
    <scope>NUCLEOTIDE SEQUENCE</scope>
    <source>
        <strain evidence="12">DMR45628</strain>
        <tissue evidence="12">Testes</tissue>
    </source>
</reference>
<evidence type="ECO:0000256" key="1">
    <source>
        <dbReference type="ARBA" id="ARBA00004611"/>
    </source>
</evidence>
<sequence length="409" mass="48305">MSEQQDGEDAPQATPTLPTPNVAVLMKKYSVSLGEILEINEDSNPEDEEVQEEVNEFVEDIEEESLINDMTFSDLQVAAYSSVILEALDKIKILGMIGGLPNVKATLDYCSIIDKYEKEDTQSFIFDPETLEPYEGGAKKQTLIKFQKDRSYIEEVLKEAHEDLLECKRIDKFLTRLKQFSMVEEERLNLLRETSENLTAVKNFTAHMEKDKIALTAQLQKKSEILGKLKDKYEDVIYENDIKWRYVDNWEKARCAQNQVDMNKKEEYYNNIIEENQYNYARENRINAEIEAYLIEMDSTYLNSIDKWMEKYDRDLETMEIDIQYLKEKREEQITKLENLSKLYETHTREIEEYLIKKEERRKEEVLLEKMNAAATKIQAWWRGTMYRKGLGPYRKKKGKKDKKGKKKK</sequence>
<dbReference type="PANTHER" id="PTHR14871">
    <property type="entry name" value="DYNEIN REGULATORY COMPLEX PROTEIN 9"/>
    <property type="match status" value="1"/>
</dbReference>
<evidence type="ECO:0000256" key="11">
    <source>
        <dbReference type="SAM" id="MobiDB-lite"/>
    </source>
</evidence>
<dbReference type="GO" id="GO:0031514">
    <property type="term" value="C:motile cilium"/>
    <property type="evidence" value="ECO:0007669"/>
    <property type="project" value="TreeGrafter"/>
</dbReference>
<feature type="region of interest" description="Disordered" evidence="11">
    <location>
        <begin position="390"/>
        <end position="409"/>
    </location>
</feature>
<dbReference type="EMBL" id="JASPKY010000125">
    <property type="protein sequence ID" value="KAK9731856.1"/>
    <property type="molecule type" value="Genomic_DNA"/>
</dbReference>
<dbReference type="SMART" id="SM00015">
    <property type="entry name" value="IQ"/>
    <property type="match status" value="1"/>
</dbReference>
<dbReference type="PANTHER" id="PTHR14871:SF1">
    <property type="entry name" value="DYNEIN REGULATORY COMPLEX PROTEIN 9"/>
    <property type="match status" value="1"/>
</dbReference>
<keyword evidence="5" id="KW-0282">Flagellum</keyword>
<dbReference type="GO" id="GO:0005737">
    <property type="term" value="C:cytoplasm"/>
    <property type="evidence" value="ECO:0007669"/>
    <property type="project" value="TreeGrafter"/>
</dbReference>
<keyword evidence="6" id="KW-0969">Cilium</keyword>
<evidence type="ECO:0000256" key="7">
    <source>
        <dbReference type="ARBA" id="ARBA00023212"/>
    </source>
</evidence>
<dbReference type="PROSITE" id="PS50096">
    <property type="entry name" value="IQ"/>
    <property type="match status" value="1"/>
</dbReference>
<comment type="subcellular location">
    <subcellularLocation>
        <location evidence="1">Cytoplasm</location>
        <location evidence="1">Cytoskeleton</location>
        <location evidence="1">Flagellum axoneme</location>
    </subcellularLocation>
</comment>
<dbReference type="CDD" id="cd23766">
    <property type="entry name" value="IQCG"/>
    <property type="match status" value="1"/>
</dbReference>
<evidence type="ECO:0000256" key="10">
    <source>
        <dbReference type="SAM" id="Coils"/>
    </source>
</evidence>
<keyword evidence="7" id="KW-0206">Cytoskeleton</keyword>